<reference evidence="1" key="1">
    <citation type="submission" date="2020-09" db="EMBL/GenBank/DDBJ databases">
        <title>Genome-Enabled Discovery of Anthraquinone Biosynthesis in Senna tora.</title>
        <authorList>
            <person name="Kang S.-H."/>
            <person name="Pandey R.P."/>
            <person name="Lee C.-M."/>
            <person name="Sim J.-S."/>
            <person name="Jeong J.-T."/>
            <person name="Choi B.-S."/>
            <person name="Jung M."/>
            <person name="Ginzburg D."/>
            <person name="Zhao K."/>
            <person name="Won S.Y."/>
            <person name="Oh T.-J."/>
            <person name="Yu Y."/>
            <person name="Kim N.-H."/>
            <person name="Lee O.R."/>
            <person name="Lee T.-H."/>
            <person name="Bashyal P."/>
            <person name="Kim T.-S."/>
            <person name="Lee W.-H."/>
            <person name="Kawkins C."/>
            <person name="Kim C.-K."/>
            <person name="Kim J.S."/>
            <person name="Ahn B.O."/>
            <person name="Rhee S.Y."/>
            <person name="Sohng J.K."/>
        </authorList>
    </citation>
    <scope>NUCLEOTIDE SEQUENCE</scope>
    <source>
        <tissue evidence="1">Leaf</tissue>
    </source>
</reference>
<evidence type="ECO:0000313" key="2">
    <source>
        <dbReference type="Proteomes" id="UP000634136"/>
    </source>
</evidence>
<organism evidence="1 2">
    <name type="scientific">Senna tora</name>
    <dbReference type="NCBI Taxonomy" id="362788"/>
    <lineage>
        <taxon>Eukaryota</taxon>
        <taxon>Viridiplantae</taxon>
        <taxon>Streptophyta</taxon>
        <taxon>Embryophyta</taxon>
        <taxon>Tracheophyta</taxon>
        <taxon>Spermatophyta</taxon>
        <taxon>Magnoliopsida</taxon>
        <taxon>eudicotyledons</taxon>
        <taxon>Gunneridae</taxon>
        <taxon>Pentapetalae</taxon>
        <taxon>rosids</taxon>
        <taxon>fabids</taxon>
        <taxon>Fabales</taxon>
        <taxon>Fabaceae</taxon>
        <taxon>Caesalpinioideae</taxon>
        <taxon>Cassia clade</taxon>
        <taxon>Senna</taxon>
    </lineage>
</organism>
<accession>A0A834T6B7</accession>
<comment type="caution">
    <text evidence="1">The sequence shown here is derived from an EMBL/GenBank/DDBJ whole genome shotgun (WGS) entry which is preliminary data.</text>
</comment>
<gene>
    <name evidence="1" type="ORF">G2W53_028651</name>
</gene>
<name>A0A834T6B7_9FABA</name>
<sequence>MDYKSFTAREHVLGVLKHLSRAINRVKREKVRESKLGRVGNSIETSKVMNYCSPTIQRGGSEANSFLAK</sequence>
<evidence type="ECO:0000313" key="1">
    <source>
        <dbReference type="EMBL" id="KAF7814682.1"/>
    </source>
</evidence>
<protein>
    <submittedName>
        <fullName evidence="1">Uncharacterized protein</fullName>
    </submittedName>
</protein>
<dbReference type="Proteomes" id="UP000634136">
    <property type="component" value="Unassembled WGS sequence"/>
</dbReference>
<dbReference type="AlphaFoldDB" id="A0A834T6B7"/>
<proteinExistence type="predicted"/>
<keyword evidence="2" id="KW-1185">Reference proteome</keyword>
<dbReference type="EMBL" id="JAAIUW010000009">
    <property type="protein sequence ID" value="KAF7814682.1"/>
    <property type="molecule type" value="Genomic_DNA"/>
</dbReference>